<evidence type="ECO:0000313" key="18">
    <source>
        <dbReference type="Proteomes" id="UP000050790"/>
    </source>
</evidence>
<evidence type="ECO:0008006" key="20">
    <source>
        <dbReference type="Google" id="ProtNLM"/>
    </source>
</evidence>
<feature type="domain" description="Longin" evidence="16">
    <location>
        <begin position="1"/>
        <end position="76"/>
    </location>
</feature>
<dbReference type="SUPFAM" id="SSF64356">
    <property type="entry name" value="SNARE-like"/>
    <property type="match status" value="1"/>
</dbReference>
<evidence type="ECO:0000256" key="3">
    <source>
        <dbReference type="ARBA" id="ARBA00008025"/>
    </source>
</evidence>
<evidence type="ECO:0000256" key="5">
    <source>
        <dbReference type="ARBA" id="ARBA00022692"/>
    </source>
</evidence>
<feature type="compositionally biased region" description="Polar residues" evidence="15">
    <location>
        <begin position="242"/>
        <end position="254"/>
    </location>
</feature>
<dbReference type="GO" id="GO:0006888">
    <property type="term" value="P:endoplasmic reticulum to Golgi vesicle-mediated transport"/>
    <property type="evidence" value="ECO:0007669"/>
    <property type="project" value="InterPro"/>
</dbReference>
<evidence type="ECO:0000256" key="2">
    <source>
        <dbReference type="ARBA" id="ARBA00004223"/>
    </source>
</evidence>
<keyword evidence="10 14" id="KW-0175">Coiled coil</keyword>
<dbReference type="SMART" id="SM01270">
    <property type="entry name" value="Longin"/>
    <property type="match status" value="1"/>
</dbReference>
<dbReference type="InterPro" id="IPR010908">
    <property type="entry name" value="Longin_dom"/>
</dbReference>
<comment type="similarity">
    <text evidence="3">Belongs to the synaptobrevin family.</text>
</comment>
<keyword evidence="11" id="KW-0472">Membrane</keyword>
<evidence type="ECO:0000256" key="12">
    <source>
        <dbReference type="ARBA" id="ARBA00024173"/>
    </source>
</evidence>
<feature type="region of interest" description="Disordered" evidence="15">
    <location>
        <begin position="232"/>
        <end position="260"/>
    </location>
</feature>
<evidence type="ECO:0000256" key="9">
    <source>
        <dbReference type="ARBA" id="ARBA00023034"/>
    </source>
</evidence>
<dbReference type="PROSITE" id="PS50859">
    <property type="entry name" value="LONGIN"/>
    <property type="match status" value="1"/>
</dbReference>
<protein>
    <recommendedName>
        <fullName evidence="20">Longin domain-containing protein</fullName>
    </recommendedName>
</protein>
<feature type="compositionally biased region" description="Basic and acidic residues" evidence="15">
    <location>
        <begin position="232"/>
        <end position="241"/>
    </location>
</feature>
<dbReference type="GO" id="GO:0015031">
    <property type="term" value="P:protein transport"/>
    <property type="evidence" value="ECO:0007669"/>
    <property type="project" value="UniProtKB-KW"/>
</dbReference>
<organism evidence="18 19">
    <name type="scientific">Schistosoma margrebowiei</name>
    <dbReference type="NCBI Taxonomy" id="48269"/>
    <lineage>
        <taxon>Eukaryota</taxon>
        <taxon>Metazoa</taxon>
        <taxon>Spiralia</taxon>
        <taxon>Lophotrochozoa</taxon>
        <taxon>Platyhelminthes</taxon>
        <taxon>Trematoda</taxon>
        <taxon>Digenea</taxon>
        <taxon>Strigeidida</taxon>
        <taxon>Schistosomatoidea</taxon>
        <taxon>Schistosomatidae</taxon>
        <taxon>Schistosoma</taxon>
    </lineage>
</organism>
<keyword evidence="6" id="KW-0256">Endoplasmic reticulum</keyword>
<evidence type="ECO:0000256" key="1">
    <source>
        <dbReference type="ARBA" id="ARBA00004163"/>
    </source>
</evidence>
<evidence type="ECO:0000259" key="16">
    <source>
        <dbReference type="PROSITE" id="PS50859"/>
    </source>
</evidence>
<name>A0AA84ZHB3_9TREM</name>
<feature type="domain" description="V-SNARE coiled-coil homology" evidence="17">
    <location>
        <begin position="90"/>
        <end position="150"/>
    </location>
</feature>
<evidence type="ECO:0000256" key="15">
    <source>
        <dbReference type="SAM" id="MobiDB-lite"/>
    </source>
</evidence>
<dbReference type="InterPro" id="IPR042855">
    <property type="entry name" value="V_SNARE_CC"/>
</dbReference>
<keyword evidence="4" id="KW-0813">Transport</keyword>
<keyword evidence="5" id="KW-0812">Transmembrane</keyword>
<dbReference type="GO" id="GO:0005484">
    <property type="term" value="F:SNAP receptor activity"/>
    <property type="evidence" value="ECO:0007669"/>
    <property type="project" value="InterPro"/>
</dbReference>
<dbReference type="Pfam" id="PF13774">
    <property type="entry name" value="Longin"/>
    <property type="match status" value="1"/>
</dbReference>
<accession>A0AA84ZHB3</accession>
<evidence type="ECO:0000256" key="6">
    <source>
        <dbReference type="ARBA" id="ARBA00022824"/>
    </source>
</evidence>
<keyword evidence="8" id="KW-1133">Transmembrane helix</keyword>
<evidence type="ECO:0000256" key="11">
    <source>
        <dbReference type="ARBA" id="ARBA00023136"/>
    </source>
</evidence>
<reference evidence="19" key="1">
    <citation type="submission" date="2023-11" db="UniProtKB">
        <authorList>
            <consortium name="WormBaseParasite"/>
        </authorList>
    </citation>
    <scope>IDENTIFICATION</scope>
</reference>
<dbReference type="CDD" id="cd14824">
    <property type="entry name" value="Longin"/>
    <property type="match status" value="1"/>
</dbReference>
<evidence type="ECO:0000259" key="17">
    <source>
        <dbReference type="PROSITE" id="PS50892"/>
    </source>
</evidence>
<dbReference type="PROSITE" id="PS50892">
    <property type="entry name" value="V_SNARE"/>
    <property type="match status" value="1"/>
</dbReference>
<dbReference type="CDD" id="cd15866">
    <property type="entry name" value="R-SNARE_SEC22"/>
    <property type="match status" value="1"/>
</dbReference>
<keyword evidence="9" id="KW-0333">Golgi apparatus</keyword>
<dbReference type="SUPFAM" id="SSF58038">
    <property type="entry name" value="SNARE fusion complex"/>
    <property type="match status" value="1"/>
</dbReference>
<dbReference type="Gene3D" id="1.20.5.110">
    <property type="match status" value="1"/>
</dbReference>
<dbReference type="GO" id="GO:0005789">
    <property type="term" value="C:endoplasmic reticulum membrane"/>
    <property type="evidence" value="ECO:0007669"/>
    <property type="project" value="UniProtKB-SubCell"/>
</dbReference>
<dbReference type="PANTHER" id="PTHR45837">
    <property type="entry name" value="VESICLE-TRAFFICKING PROTEIN SEC22B"/>
    <property type="match status" value="1"/>
</dbReference>
<dbReference type="GO" id="GO:0006890">
    <property type="term" value="P:retrograde vesicle-mediated transport, Golgi to endoplasmic reticulum"/>
    <property type="evidence" value="ECO:0007669"/>
    <property type="project" value="InterPro"/>
</dbReference>
<dbReference type="InterPro" id="IPR011012">
    <property type="entry name" value="Longin-like_dom_sf"/>
</dbReference>
<dbReference type="Pfam" id="PF00957">
    <property type="entry name" value="Synaptobrevin"/>
    <property type="match status" value="1"/>
</dbReference>
<evidence type="ECO:0000256" key="14">
    <source>
        <dbReference type="PROSITE-ProRule" id="PRU00290"/>
    </source>
</evidence>
<dbReference type="AlphaFoldDB" id="A0AA84ZHB3"/>
<sequence length="399" mass="46280">MTPTSPSRCSLIAGPYLFHYLLDRGVCYIILTDSQFSRTKAFAFLEAIQTEFYGKYYQQIQTVSRPYAFLDFDHVIHKTQKIYSDSRSSNLSQLNVALQDVQRIMVQNIDDVLQRGEALSTLDSRASNLSTMSKKYRQDAHSLNLQSVKELKLINDDKVFMKWNIPASLLERQTRISLNKECDRNTVKTDDNLQANSTVVVADSMVQKKKNPVKCMETLDDSSMILEEHTIKKKSDSKENLTQKNTTSTSSNDFASKDPISTIMSPKAERYVRRWLTDASPLERTTALELIDKLYSETNEQDQLTDTQFQIVMKRVKNINRDQNKTPHPVFSRSDGSTHLKYLDLLTKQERRDHWMYCSWHHLPPYRISSTAKYDYPGSHYLHLLERQPKEYVIHPDLG</sequence>
<dbReference type="WBParaSite" id="SMRG1_28440.1">
    <property type="protein sequence ID" value="SMRG1_28440.1"/>
    <property type="gene ID" value="SMRG1_28440"/>
</dbReference>
<proteinExistence type="inferred from homology"/>
<comment type="subcellular location">
    <subcellularLocation>
        <location evidence="1">Endoplasmic reticulum membrane</location>
        <topology evidence="1">Single-pass type IV membrane protein</topology>
    </subcellularLocation>
    <subcellularLocation>
        <location evidence="13">Golgi apparatus</location>
        <location evidence="13">cis-Golgi network membrane</location>
    </subcellularLocation>
    <subcellularLocation>
        <location evidence="2">Melanosome</location>
    </subcellularLocation>
</comment>
<dbReference type="GO" id="GO:0005794">
    <property type="term" value="C:Golgi apparatus"/>
    <property type="evidence" value="ECO:0007669"/>
    <property type="project" value="UniProtKB-SubCell"/>
</dbReference>
<dbReference type="InterPro" id="IPR044565">
    <property type="entry name" value="Sec22"/>
</dbReference>
<dbReference type="Gene3D" id="3.30.450.50">
    <property type="entry name" value="Longin domain"/>
    <property type="match status" value="1"/>
</dbReference>
<evidence type="ECO:0000256" key="4">
    <source>
        <dbReference type="ARBA" id="ARBA00022448"/>
    </source>
</evidence>
<evidence type="ECO:0000256" key="8">
    <source>
        <dbReference type="ARBA" id="ARBA00022989"/>
    </source>
</evidence>
<comment type="function">
    <text evidence="12">SNARE involved in targeting and fusion of ER-derived transport vesicles with the Golgi complex as well as Golgi-derived retrograde transport vesicles with the ER.</text>
</comment>
<keyword evidence="7" id="KW-0653">Protein transport</keyword>
<evidence type="ECO:0000256" key="7">
    <source>
        <dbReference type="ARBA" id="ARBA00022927"/>
    </source>
</evidence>
<dbReference type="Proteomes" id="UP000050790">
    <property type="component" value="Unassembled WGS sequence"/>
</dbReference>
<evidence type="ECO:0000256" key="13">
    <source>
        <dbReference type="ARBA" id="ARBA00024188"/>
    </source>
</evidence>
<evidence type="ECO:0000313" key="19">
    <source>
        <dbReference type="WBParaSite" id="SMRG1_28440.1"/>
    </source>
</evidence>
<evidence type="ECO:0000256" key="10">
    <source>
        <dbReference type="ARBA" id="ARBA00023054"/>
    </source>
</evidence>